<keyword evidence="2" id="KW-1185">Reference proteome</keyword>
<accession>A0A6N9NJT7</accession>
<dbReference type="AlphaFoldDB" id="A0A6N9NJT7"/>
<dbReference type="Proteomes" id="UP000470771">
    <property type="component" value="Unassembled WGS sequence"/>
</dbReference>
<organism evidence="1 2">
    <name type="scientific">Acidiluteibacter ferrifornacis</name>
    <dbReference type="NCBI Taxonomy" id="2692424"/>
    <lineage>
        <taxon>Bacteria</taxon>
        <taxon>Pseudomonadati</taxon>
        <taxon>Bacteroidota</taxon>
        <taxon>Flavobacteriia</taxon>
        <taxon>Flavobacteriales</taxon>
        <taxon>Cryomorphaceae</taxon>
        <taxon>Acidiluteibacter</taxon>
    </lineage>
</organism>
<proteinExistence type="predicted"/>
<gene>
    <name evidence="1" type="ORF">GQN54_06400</name>
</gene>
<protein>
    <submittedName>
        <fullName evidence="1">Uncharacterized protein</fullName>
    </submittedName>
</protein>
<evidence type="ECO:0000313" key="1">
    <source>
        <dbReference type="EMBL" id="NBG65741.1"/>
    </source>
</evidence>
<evidence type="ECO:0000313" key="2">
    <source>
        <dbReference type="Proteomes" id="UP000470771"/>
    </source>
</evidence>
<dbReference type="InterPro" id="IPR046153">
    <property type="entry name" value="DUF6155"/>
</dbReference>
<comment type="caution">
    <text evidence="1">The sequence shown here is derived from an EMBL/GenBank/DDBJ whole genome shotgun (WGS) entry which is preliminary data.</text>
</comment>
<sequence length="171" mass="19951">MSKRELKIHLKGLKKAQLEAEIIELYDKFKAVKVYYDFSFNPKERQLIDAAKGKIYKEYFPNTKRKAKARRSIAQKSIQHFLQLGMDPTLIADLMCYNIEVAQLYCAEKKVVASAFYKSMLKSYNELIGFVIKNGITTNFAKRIHQILLDAQGQGWENYFEFEDSYSELPL</sequence>
<reference evidence="1 2" key="1">
    <citation type="submission" date="2019-12" db="EMBL/GenBank/DDBJ databases">
        <authorList>
            <person name="Zhao J."/>
        </authorList>
    </citation>
    <scope>NUCLEOTIDE SEQUENCE [LARGE SCALE GENOMIC DNA]</scope>
    <source>
        <strain evidence="1 2">S-15</strain>
    </source>
</reference>
<dbReference type="Pfam" id="PF19652">
    <property type="entry name" value="DUF6155"/>
    <property type="match status" value="1"/>
</dbReference>
<dbReference type="EMBL" id="WWNE01000005">
    <property type="protein sequence ID" value="NBG65741.1"/>
    <property type="molecule type" value="Genomic_DNA"/>
</dbReference>
<name>A0A6N9NJT7_9FLAO</name>